<feature type="domain" description="Bacterial Pleckstrin homology" evidence="1">
    <location>
        <begin position="15"/>
        <end position="120"/>
    </location>
</feature>
<gene>
    <name evidence="2" type="ORF">Afil01_46040</name>
</gene>
<comment type="caution">
    <text evidence="2">The sequence shown here is derived from an EMBL/GenBank/DDBJ whole genome shotgun (WGS) entry which is preliminary data.</text>
</comment>
<dbReference type="EMBL" id="BSTX01000003">
    <property type="protein sequence ID" value="GLZ79797.1"/>
    <property type="molecule type" value="Genomic_DNA"/>
</dbReference>
<dbReference type="Pfam" id="PF08000">
    <property type="entry name" value="bPH_1"/>
    <property type="match status" value="1"/>
</dbReference>
<dbReference type="InterPro" id="IPR037063">
    <property type="entry name" value="PHb_sf"/>
</dbReference>
<dbReference type="SUPFAM" id="SSF50729">
    <property type="entry name" value="PH domain-like"/>
    <property type="match status" value="1"/>
</dbReference>
<organism evidence="2 3">
    <name type="scientific">Actinorhabdospora filicis</name>
    <dbReference type="NCBI Taxonomy" id="1785913"/>
    <lineage>
        <taxon>Bacteria</taxon>
        <taxon>Bacillati</taxon>
        <taxon>Actinomycetota</taxon>
        <taxon>Actinomycetes</taxon>
        <taxon>Micromonosporales</taxon>
        <taxon>Micromonosporaceae</taxon>
        <taxon>Actinorhabdospora</taxon>
    </lineage>
</organism>
<evidence type="ECO:0000313" key="3">
    <source>
        <dbReference type="Proteomes" id="UP001165079"/>
    </source>
</evidence>
<proteinExistence type="predicted"/>
<protein>
    <recommendedName>
        <fullName evidence="1">Bacterial Pleckstrin homology domain-containing protein</fullName>
    </recommendedName>
</protein>
<sequence length="123" mass="13570">MTNPEPVFDKNGQLEQVQEVLLNGEQVIAVYDAIGVGTGFIGLTDRRVIFMDKSFVGKEEALTSVPYSKISAVSLVSNRSFAGQFFSSGKIAVHIGTHIQEVEFRGDKKTKHVHDVIMHYSTV</sequence>
<evidence type="ECO:0000313" key="2">
    <source>
        <dbReference type="EMBL" id="GLZ79797.1"/>
    </source>
</evidence>
<reference evidence="2" key="1">
    <citation type="submission" date="2023-03" db="EMBL/GenBank/DDBJ databases">
        <title>Actinorhabdospora filicis NBRC 111898.</title>
        <authorList>
            <person name="Ichikawa N."/>
            <person name="Sato H."/>
            <person name="Tonouchi N."/>
        </authorList>
    </citation>
    <scope>NUCLEOTIDE SEQUENCE</scope>
    <source>
        <strain evidence="2">NBRC 111898</strain>
    </source>
</reference>
<evidence type="ECO:0000259" key="1">
    <source>
        <dbReference type="Pfam" id="PF08000"/>
    </source>
</evidence>
<dbReference type="InterPro" id="IPR012544">
    <property type="entry name" value="PHb"/>
</dbReference>
<name>A0A9W6SPL8_9ACTN</name>
<dbReference type="Gene3D" id="2.30.29.50">
    <property type="entry name" value="Bacterial Pleckstrin homology domain"/>
    <property type="match status" value="1"/>
</dbReference>
<accession>A0A9W6SPL8</accession>
<dbReference type="RefSeq" id="WP_285664942.1">
    <property type="nucleotide sequence ID" value="NZ_BSTX01000003.1"/>
</dbReference>
<keyword evidence="3" id="KW-1185">Reference proteome</keyword>
<dbReference type="AlphaFoldDB" id="A0A9W6SPL8"/>
<dbReference type="Proteomes" id="UP001165079">
    <property type="component" value="Unassembled WGS sequence"/>
</dbReference>